<protein>
    <recommendedName>
        <fullName evidence="4">DUF4249 family protein</fullName>
    </recommendedName>
</protein>
<keyword evidence="1" id="KW-0732">Signal</keyword>
<evidence type="ECO:0008006" key="4">
    <source>
        <dbReference type="Google" id="ProtNLM"/>
    </source>
</evidence>
<evidence type="ECO:0000313" key="2">
    <source>
        <dbReference type="EMBL" id="MBO8479927.1"/>
    </source>
</evidence>
<feature type="chain" id="PRO_5039547249" description="DUF4249 family protein" evidence="1">
    <location>
        <begin position="19"/>
        <end position="323"/>
    </location>
</feature>
<organism evidence="2 3">
    <name type="scientific">Candidatus Cryptobacteroides avistercoris</name>
    <dbReference type="NCBI Taxonomy" id="2840758"/>
    <lineage>
        <taxon>Bacteria</taxon>
        <taxon>Pseudomonadati</taxon>
        <taxon>Bacteroidota</taxon>
        <taxon>Bacteroidia</taxon>
        <taxon>Bacteroidales</taxon>
        <taxon>Candidatus Cryptobacteroides</taxon>
    </lineage>
</organism>
<dbReference type="Proteomes" id="UP000823769">
    <property type="component" value="Unassembled WGS sequence"/>
</dbReference>
<feature type="signal peptide" evidence="1">
    <location>
        <begin position="1"/>
        <end position="18"/>
    </location>
</feature>
<dbReference type="AlphaFoldDB" id="A0A9D9NNF7"/>
<gene>
    <name evidence="2" type="ORF">IAB76_02300</name>
</gene>
<evidence type="ECO:0000313" key="3">
    <source>
        <dbReference type="Proteomes" id="UP000823769"/>
    </source>
</evidence>
<name>A0A9D9NNF7_9BACT</name>
<sequence>MKVSARIFCCLAAFAAAACNDVAFIEDFLPEVPDIVLDAENSSAVIEFEADNWDIAGVRNEISYINATIFDLEGRETGTDFRLEGLGKMVYDLDWYSFSIGRDAPDRLEITLTENLLDYPVYLEMRVGNEFEAKTMKLTLGPTPKYEIESVEYRWEDFRWSGDVPDFQELMLKEVFTVDNSTGGEALEVTVRPYSDVWREIAFMDETGTTQSDFLHIFGDRPPLISIPEVSGGQPVPGGPEVEFSLEPQLLDCGLDPEHVETAVVGPGLVRDIHVYLEVETFSVPYTVTAKSPFSGKTRGFSGLLVSTLPRGCLVLPLEPSAP</sequence>
<proteinExistence type="predicted"/>
<accession>A0A9D9NNF7</accession>
<comment type="caution">
    <text evidence="2">The sequence shown here is derived from an EMBL/GenBank/DDBJ whole genome shotgun (WGS) entry which is preliminary data.</text>
</comment>
<evidence type="ECO:0000256" key="1">
    <source>
        <dbReference type="SAM" id="SignalP"/>
    </source>
</evidence>
<dbReference type="PROSITE" id="PS51257">
    <property type="entry name" value="PROKAR_LIPOPROTEIN"/>
    <property type="match status" value="1"/>
</dbReference>
<reference evidence="2" key="2">
    <citation type="journal article" date="2021" name="PeerJ">
        <title>Extensive microbial diversity within the chicken gut microbiome revealed by metagenomics and culture.</title>
        <authorList>
            <person name="Gilroy R."/>
            <person name="Ravi A."/>
            <person name="Getino M."/>
            <person name="Pursley I."/>
            <person name="Horton D.L."/>
            <person name="Alikhan N.F."/>
            <person name="Baker D."/>
            <person name="Gharbi K."/>
            <person name="Hall N."/>
            <person name="Watson M."/>
            <person name="Adriaenssens E.M."/>
            <person name="Foster-Nyarko E."/>
            <person name="Jarju S."/>
            <person name="Secka A."/>
            <person name="Antonio M."/>
            <person name="Oren A."/>
            <person name="Chaudhuri R.R."/>
            <person name="La Ragione R."/>
            <person name="Hildebrand F."/>
            <person name="Pallen M.J."/>
        </authorList>
    </citation>
    <scope>NUCLEOTIDE SEQUENCE</scope>
    <source>
        <strain evidence="2">B3-1481</strain>
    </source>
</reference>
<dbReference type="EMBL" id="JADILW010000035">
    <property type="protein sequence ID" value="MBO8479927.1"/>
    <property type="molecule type" value="Genomic_DNA"/>
</dbReference>
<reference evidence="2" key="1">
    <citation type="submission" date="2020-10" db="EMBL/GenBank/DDBJ databases">
        <authorList>
            <person name="Gilroy R."/>
        </authorList>
    </citation>
    <scope>NUCLEOTIDE SEQUENCE</scope>
    <source>
        <strain evidence="2">B3-1481</strain>
    </source>
</reference>